<dbReference type="Gene3D" id="1.20.5.170">
    <property type="match status" value="1"/>
</dbReference>
<accession>A0AAF3EQ86</accession>
<dbReference type="SUPFAM" id="SSF56436">
    <property type="entry name" value="C-type lectin-like"/>
    <property type="match status" value="2"/>
</dbReference>
<dbReference type="CDD" id="cd00037">
    <property type="entry name" value="CLECT"/>
    <property type="match status" value="2"/>
</dbReference>
<dbReference type="Pfam" id="PF00059">
    <property type="entry name" value="Lectin_C"/>
    <property type="match status" value="2"/>
</dbReference>
<dbReference type="SUPFAM" id="SSF90257">
    <property type="entry name" value="Myosin rod fragments"/>
    <property type="match status" value="1"/>
</dbReference>
<dbReference type="Proteomes" id="UP000887575">
    <property type="component" value="Unassembled WGS sequence"/>
</dbReference>
<organism evidence="3 4">
    <name type="scientific">Mesorhabditis belari</name>
    <dbReference type="NCBI Taxonomy" id="2138241"/>
    <lineage>
        <taxon>Eukaryota</taxon>
        <taxon>Metazoa</taxon>
        <taxon>Ecdysozoa</taxon>
        <taxon>Nematoda</taxon>
        <taxon>Chromadorea</taxon>
        <taxon>Rhabditida</taxon>
        <taxon>Rhabditina</taxon>
        <taxon>Rhabditomorpha</taxon>
        <taxon>Rhabditoidea</taxon>
        <taxon>Rhabditidae</taxon>
        <taxon>Mesorhabditinae</taxon>
        <taxon>Mesorhabditis</taxon>
    </lineage>
</organism>
<evidence type="ECO:0000313" key="4">
    <source>
        <dbReference type="WBParaSite" id="MBELARI_LOCUS16237"/>
    </source>
</evidence>
<sequence>MGKIAKLEADLVDGRERDRELERKIAETKRKNDDLEAQLSEQNTEVRDGKAKIGELEGKINALQSKNFDLETQIDRTMTFLKRDGWSYLAKTASWYKVIDQGMTFDEAVAYCASRKSHLVSIHSQEENDFVCELAKTVDSLNWFWIGLKRNPNKGNALEWTDGSAVDFTNWRSGEQDSYTHAASKNSDLETQIQFERENKTAEIMKLQADLNRTMNLLDPGGWSYLAKTASWYKAFDQWMTFDDAVAYCASRKGHLVTIHSQEEHDFIWKLARTVRWHSSFWIGLKRNPNREDAFEWTDGSSVDFTNWRVEEPDSYTHAALWSGHGKWGAYAPTNLYRFICKMSSQF</sequence>
<evidence type="ECO:0000256" key="1">
    <source>
        <dbReference type="SAM" id="Coils"/>
    </source>
</evidence>
<evidence type="ECO:0000313" key="3">
    <source>
        <dbReference type="Proteomes" id="UP000887575"/>
    </source>
</evidence>
<dbReference type="Gene3D" id="3.10.100.10">
    <property type="entry name" value="Mannose-Binding Protein A, subunit A"/>
    <property type="match status" value="2"/>
</dbReference>
<dbReference type="PROSITE" id="PS50041">
    <property type="entry name" value="C_TYPE_LECTIN_2"/>
    <property type="match status" value="2"/>
</dbReference>
<dbReference type="WBParaSite" id="MBELARI_LOCUS16237">
    <property type="protein sequence ID" value="MBELARI_LOCUS16237"/>
    <property type="gene ID" value="MBELARI_LOCUS16237"/>
</dbReference>
<name>A0AAF3EQ86_9BILA</name>
<dbReference type="InterPro" id="IPR016186">
    <property type="entry name" value="C-type_lectin-like/link_sf"/>
</dbReference>
<proteinExistence type="predicted"/>
<keyword evidence="3" id="KW-1185">Reference proteome</keyword>
<dbReference type="SMART" id="SM00034">
    <property type="entry name" value="CLECT"/>
    <property type="match status" value="2"/>
</dbReference>
<feature type="coiled-coil region" evidence="1">
    <location>
        <begin position="4"/>
        <end position="73"/>
    </location>
</feature>
<dbReference type="InterPro" id="IPR001304">
    <property type="entry name" value="C-type_lectin-like"/>
</dbReference>
<feature type="domain" description="C-type lectin" evidence="2">
    <location>
        <begin position="96"/>
        <end position="178"/>
    </location>
</feature>
<dbReference type="InterPro" id="IPR016187">
    <property type="entry name" value="CTDL_fold"/>
</dbReference>
<evidence type="ECO:0000259" key="2">
    <source>
        <dbReference type="PROSITE" id="PS50041"/>
    </source>
</evidence>
<dbReference type="PANTHER" id="PTHR22803">
    <property type="entry name" value="MANNOSE, PHOSPHOLIPASE, LECTIN RECEPTOR RELATED"/>
    <property type="match status" value="1"/>
</dbReference>
<dbReference type="InterPro" id="IPR050111">
    <property type="entry name" value="C-type_lectin/snaclec_domain"/>
</dbReference>
<keyword evidence="1" id="KW-0175">Coiled coil</keyword>
<dbReference type="AlphaFoldDB" id="A0AAF3EQ86"/>
<feature type="domain" description="C-type lectin" evidence="2">
    <location>
        <begin position="233"/>
        <end position="342"/>
    </location>
</feature>
<reference evidence="4" key="1">
    <citation type="submission" date="2024-02" db="UniProtKB">
        <authorList>
            <consortium name="WormBaseParasite"/>
        </authorList>
    </citation>
    <scope>IDENTIFICATION</scope>
</reference>
<protein>
    <recommendedName>
        <fullName evidence="2">C-type lectin domain-containing protein</fullName>
    </recommendedName>
</protein>